<dbReference type="STRING" id="1449350.OCH239_09960"/>
<feature type="region of interest" description="Disordered" evidence="1">
    <location>
        <begin position="170"/>
        <end position="200"/>
    </location>
</feature>
<proteinExistence type="predicted"/>
<evidence type="ECO:0000313" key="3">
    <source>
        <dbReference type="Proteomes" id="UP000022447"/>
    </source>
</evidence>
<dbReference type="eggNOG" id="ENOG502Z8ZJ">
    <property type="taxonomic scope" value="Bacteria"/>
</dbReference>
<gene>
    <name evidence="2" type="ORF">OCH239_09960</name>
</gene>
<comment type="caution">
    <text evidence="2">The sequence shown here is derived from an EMBL/GenBank/DDBJ whole genome shotgun (WGS) entry which is preliminary data.</text>
</comment>
<sequence length="200" mass="21961">MSEGSEMPTGRGRRLTLEERITLARRYHAGETPKVLAAAYGVSRRHVTRLAREERGEGQGVRDPSVAVSFRASRSEMALFDAEWRARGFASRSQALQALVRARCGLLDAARDDLRCFGETLARAQVLAEAGRRLAKEAARGRLVLQQGDRKVLAALLDLAEETKRRLQEMQAAARARRGQGWRAGETAARAPDGQGGSHD</sequence>
<reference evidence="2 3" key="1">
    <citation type="submission" date="2014-01" db="EMBL/GenBank/DDBJ databases">
        <title>Roseivivax halodurans JCM 10272 Genome Sequencing.</title>
        <authorList>
            <person name="Lai Q."/>
            <person name="Li G."/>
            <person name="Shao Z."/>
        </authorList>
    </citation>
    <scope>NUCLEOTIDE SEQUENCE [LARGE SCALE GENOMIC DNA]</scope>
    <source>
        <strain evidence="2 3">JCM 10272</strain>
    </source>
</reference>
<evidence type="ECO:0000313" key="2">
    <source>
        <dbReference type="EMBL" id="ETX13506.1"/>
    </source>
</evidence>
<organism evidence="2 3">
    <name type="scientific">Roseivivax halodurans JCM 10272</name>
    <dbReference type="NCBI Taxonomy" id="1449350"/>
    <lineage>
        <taxon>Bacteria</taxon>
        <taxon>Pseudomonadati</taxon>
        <taxon>Pseudomonadota</taxon>
        <taxon>Alphaproteobacteria</taxon>
        <taxon>Rhodobacterales</taxon>
        <taxon>Roseobacteraceae</taxon>
        <taxon>Roseivivax</taxon>
    </lineage>
</organism>
<evidence type="ECO:0000256" key="1">
    <source>
        <dbReference type="SAM" id="MobiDB-lite"/>
    </source>
</evidence>
<keyword evidence="3" id="KW-1185">Reference proteome</keyword>
<protein>
    <submittedName>
        <fullName evidence="2">Uncharacterized protein</fullName>
    </submittedName>
</protein>
<dbReference type="Proteomes" id="UP000022447">
    <property type="component" value="Unassembled WGS sequence"/>
</dbReference>
<dbReference type="EMBL" id="JALZ01000024">
    <property type="protein sequence ID" value="ETX13506.1"/>
    <property type="molecule type" value="Genomic_DNA"/>
</dbReference>
<dbReference type="AlphaFoldDB" id="X7EE75"/>
<accession>X7EE75</accession>
<name>X7EE75_9RHOB</name>